<dbReference type="InterPro" id="IPR021127">
    <property type="entry name" value="CRISPR_associated_Cas2"/>
</dbReference>
<dbReference type="RefSeq" id="WP_064090088.1">
    <property type="nucleotide sequence ID" value="NZ_LXSQ01000020.1"/>
</dbReference>
<evidence type="ECO:0000313" key="11">
    <source>
        <dbReference type="EMBL" id="OAM41545.1"/>
    </source>
</evidence>
<keyword evidence="3 9" id="KW-0540">Nuclease</keyword>
<accession>A0A1B6VXJ3</accession>
<evidence type="ECO:0000256" key="7">
    <source>
        <dbReference type="ARBA" id="ARBA00022842"/>
    </source>
</evidence>
<keyword evidence="12" id="KW-1185">Reference proteome</keyword>
<evidence type="ECO:0000256" key="4">
    <source>
        <dbReference type="ARBA" id="ARBA00022723"/>
    </source>
</evidence>
<dbReference type="EC" id="3.1.-.-" evidence="9"/>
<evidence type="ECO:0000256" key="6">
    <source>
        <dbReference type="ARBA" id="ARBA00022801"/>
    </source>
</evidence>
<dbReference type="PANTHER" id="PTHR34405:SF3">
    <property type="entry name" value="CRISPR-ASSOCIATED ENDORIBONUCLEASE CAS2 3"/>
    <property type="match status" value="1"/>
</dbReference>
<evidence type="ECO:0000256" key="2">
    <source>
        <dbReference type="ARBA" id="ARBA00009959"/>
    </source>
</evidence>
<gene>
    <name evidence="9" type="primary">cas2</name>
    <name evidence="11" type="ORF">A7Q00_08295</name>
</gene>
<dbReference type="GO" id="GO:0004521">
    <property type="term" value="F:RNA endonuclease activity"/>
    <property type="evidence" value="ECO:0007669"/>
    <property type="project" value="UniProtKB-UniRule"/>
</dbReference>
<evidence type="ECO:0000256" key="1">
    <source>
        <dbReference type="ARBA" id="ARBA00001946"/>
    </source>
</evidence>
<keyword evidence="8 9" id="KW-0051">Antiviral defense</keyword>
<comment type="cofactor">
    <cofactor evidence="1 9">
        <name>Mg(2+)</name>
        <dbReference type="ChEBI" id="CHEBI:18420"/>
    </cofactor>
</comment>
<keyword evidence="5 9" id="KW-0255">Endonuclease</keyword>
<keyword evidence="7 9" id="KW-0460">Magnesium</keyword>
<dbReference type="OrthoDB" id="9798176at2"/>
<dbReference type="NCBIfam" id="TIGR01573">
    <property type="entry name" value="cas2"/>
    <property type="match status" value="1"/>
</dbReference>
<dbReference type="GO" id="GO:0043571">
    <property type="term" value="P:maintenance of CRISPR repeat elements"/>
    <property type="evidence" value="ECO:0007669"/>
    <property type="project" value="UniProtKB-UniRule"/>
</dbReference>
<protein>
    <recommendedName>
        <fullName evidence="9">CRISPR-associated endoribonuclease Cas2</fullName>
        <ecNumber evidence="9">3.1.-.-</ecNumber>
    </recommendedName>
</protein>
<dbReference type="EMBL" id="LXSQ01000020">
    <property type="protein sequence ID" value="OAM41545.1"/>
    <property type="molecule type" value="Genomic_DNA"/>
</dbReference>
<comment type="similarity">
    <text evidence="2 9 10">Belongs to the CRISPR-associated endoribonuclease Cas2 protein family.</text>
</comment>
<comment type="caution">
    <text evidence="11">The sequence shown here is derived from an EMBL/GenBank/DDBJ whole genome shotgun (WGS) entry which is preliminary data.</text>
</comment>
<proteinExistence type="inferred from homology"/>
<dbReference type="CDD" id="cd09725">
    <property type="entry name" value="Cas2_I_II_III"/>
    <property type="match status" value="1"/>
</dbReference>
<dbReference type="PANTHER" id="PTHR34405">
    <property type="entry name" value="CRISPR-ASSOCIATED ENDORIBONUCLEASE CAS2"/>
    <property type="match status" value="1"/>
</dbReference>
<dbReference type="Pfam" id="PF09827">
    <property type="entry name" value="CRISPR_Cas2"/>
    <property type="match status" value="1"/>
</dbReference>
<dbReference type="SUPFAM" id="SSF143430">
    <property type="entry name" value="TTP0101/SSO1404-like"/>
    <property type="match status" value="1"/>
</dbReference>
<keyword evidence="4 9" id="KW-0479">Metal-binding</keyword>
<dbReference type="InterPro" id="IPR019199">
    <property type="entry name" value="Virulence_VapD/CRISPR_Cas2"/>
</dbReference>
<dbReference type="HAMAP" id="MF_01471">
    <property type="entry name" value="Cas2"/>
    <property type="match status" value="1"/>
</dbReference>
<keyword evidence="6 9" id="KW-0378">Hydrolase</keyword>
<evidence type="ECO:0000256" key="8">
    <source>
        <dbReference type="ARBA" id="ARBA00023118"/>
    </source>
</evidence>
<dbReference type="GO" id="GO:0051607">
    <property type="term" value="P:defense response to virus"/>
    <property type="evidence" value="ECO:0007669"/>
    <property type="project" value="UniProtKB-UniRule"/>
</dbReference>
<evidence type="ECO:0000256" key="5">
    <source>
        <dbReference type="ARBA" id="ARBA00022759"/>
    </source>
</evidence>
<dbReference type="STRING" id="1795832.A7Q00_08295"/>
<dbReference type="Gene3D" id="3.30.70.240">
    <property type="match status" value="1"/>
</dbReference>
<dbReference type="GO" id="GO:0046872">
    <property type="term" value="F:metal ion binding"/>
    <property type="evidence" value="ECO:0007669"/>
    <property type="project" value="UniProtKB-UniRule"/>
</dbReference>
<evidence type="ECO:0000256" key="9">
    <source>
        <dbReference type="HAMAP-Rule" id="MF_01471"/>
    </source>
</evidence>
<organism evidence="11 12">
    <name type="scientific">Eikenella halliae</name>
    <dbReference type="NCBI Taxonomy" id="1795832"/>
    <lineage>
        <taxon>Bacteria</taxon>
        <taxon>Pseudomonadati</taxon>
        <taxon>Pseudomonadota</taxon>
        <taxon>Betaproteobacteria</taxon>
        <taxon>Neisseriales</taxon>
        <taxon>Neisseriaceae</taxon>
        <taxon>Eikenella</taxon>
    </lineage>
</organism>
<dbReference type="GO" id="GO:0016787">
    <property type="term" value="F:hydrolase activity"/>
    <property type="evidence" value="ECO:0007669"/>
    <property type="project" value="UniProtKB-KW"/>
</dbReference>
<comment type="function">
    <text evidence="9">CRISPR (clustered regularly interspaced short palindromic repeat), is an adaptive immune system that provides protection against mobile genetic elements (viruses, transposable elements and conjugative plasmids). CRISPR clusters contain sequences complementary to antecedent mobile elements and target invading nucleic acids. CRISPR clusters are transcribed and processed into CRISPR RNA (crRNA). Functions as a ssRNA-specific endoribonuclease. Involved in the integration of spacer DNA into the CRISPR cassette.</text>
</comment>
<feature type="binding site" evidence="9">
    <location>
        <position position="8"/>
    </location>
    <ligand>
        <name>Mg(2+)</name>
        <dbReference type="ChEBI" id="CHEBI:18420"/>
        <note>catalytic</note>
    </ligand>
</feature>
<reference evidence="12" key="1">
    <citation type="submission" date="2016-05" db="EMBL/GenBank/DDBJ databases">
        <title>Draft genome of Corynebacterium afermentans subsp. afermentans LCDC 88199T.</title>
        <authorList>
            <person name="Bernier A.-M."/>
            <person name="Bernard K."/>
        </authorList>
    </citation>
    <scope>NUCLEOTIDE SEQUENCE [LARGE SCALE GENOMIC DNA]</scope>
    <source>
        <strain evidence="12">NML130454</strain>
    </source>
</reference>
<dbReference type="AlphaFoldDB" id="A0A1B6VXJ3"/>
<sequence>MLMLITYDISLEDIEGQTRLRRIVKLCLDYGVRVQYSVFECDIAPDQWVVLKDKLLKTYNPETDSLRFYHLGSKWRRKVEHYGAKPAVDVFKDTLIV</sequence>
<evidence type="ECO:0000256" key="3">
    <source>
        <dbReference type="ARBA" id="ARBA00022722"/>
    </source>
</evidence>
<dbReference type="Proteomes" id="UP000077726">
    <property type="component" value="Unassembled WGS sequence"/>
</dbReference>
<evidence type="ECO:0000256" key="10">
    <source>
        <dbReference type="PIRNR" id="PIRNR032582"/>
    </source>
</evidence>
<name>A0A1B6VXJ3_9NEIS</name>
<dbReference type="PIRSF" id="PIRSF032582">
    <property type="entry name" value="Cas2"/>
    <property type="match status" value="1"/>
</dbReference>
<evidence type="ECO:0000313" key="12">
    <source>
        <dbReference type="Proteomes" id="UP000077726"/>
    </source>
</evidence>
<comment type="subunit">
    <text evidence="9">Homodimer, forms a heterotetramer with a Cas1 homodimer.</text>
</comment>